<feature type="domain" description="LysM" evidence="2">
    <location>
        <begin position="32"/>
        <end position="80"/>
    </location>
</feature>
<dbReference type="EMBL" id="FNQO01000002">
    <property type="protein sequence ID" value="SEA18438.1"/>
    <property type="molecule type" value="Genomic_DNA"/>
</dbReference>
<dbReference type="InterPro" id="IPR036779">
    <property type="entry name" value="LysM_dom_sf"/>
</dbReference>
<reference evidence="4" key="1">
    <citation type="submission" date="2016-10" db="EMBL/GenBank/DDBJ databases">
        <authorList>
            <person name="Varghese N."/>
            <person name="Submissions S."/>
        </authorList>
    </citation>
    <scope>NUCLEOTIDE SEQUENCE [LARGE SCALE GENOMIC DNA]</scope>
    <source>
        <strain evidence="4">CGMCC 1.10657</strain>
    </source>
</reference>
<keyword evidence="1" id="KW-0732">Signal</keyword>
<dbReference type="AlphaFoldDB" id="A0A1H3Z4N1"/>
<dbReference type="Proteomes" id="UP000198658">
    <property type="component" value="Unassembled WGS sequence"/>
</dbReference>
<dbReference type="STRING" id="658218.SAMN05216562_2176"/>
<feature type="signal peptide" evidence="1">
    <location>
        <begin position="1"/>
        <end position="20"/>
    </location>
</feature>
<dbReference type="Gene3D" id="3.10.350.10">
    <property type="entry name" value="LysM domain"/>
    <property type="match status" value="1"/>
</dbReference>
<dbReference type="PROSITE" id="PS51782">
    <property type="entry name" value="LYSM"/>
    <property type="match status" value="1"/>
</dbReference>
<organism evidence="3 4">
    <name type="scientific">Microbulbifer marinus</name>
    <dbReference type="NCBI Taxonomy" id="658218"/>
    <lineage>
        <taxon>Bacteria</taxon>
        <taxon>Pseudomonadati</taxon>
        <taxon>Pseudomonadota</taxon>
        <taxon>Gammaproteobacteria</taxon>
        <taxon>Cellvibrionales</taxon>
        <taxon>Microbulbiferaceae</taxon>
        <taxon>Microbulbifer</taxon>
    </lineage>
</organism>
<dbReference type="CDD" id="cd00118">
    <property type="entry name" value="LysM"/>
    <property type="match status" value="1"/>
</dbReference>
<gene>
    <name evidence="3" type="ORF">SAMN05216562_2176</name>
</gene>
<dbReference type="PANTHER" id="PTHR34700:SF4">
    <property type="entry name" value="PHAGE-LIKE ELEMENT PBSX PROTEIN XKDP"/>
    <property type="match status" value="1"/>
</dbReference>
<dbReference type="InterPro" id="IPR018392">
    <property type="entry name" value="LysM"/>
</dbReference>
<feature type="chain" id="PRO_5011759660" evidence="1">
    <location>
        <begin position="21"/>
        <end position="356"/>
    </location>
</feature>
<dbReference type="SUPFAM" id="SSF54106">
    <property type="entry name" value="LysM domain"/>
    <property type="match status" value="1"/>
</dbReference>
<evidence type="ECO:0000256" key="1">
    <source>
        <dbReference type="SAM" id="SignalP"/>
    </source>
</evidence>
<dbReference type="PANTHER" id="PTHR34700">
    <property type="entry name" value="POTASSIUM BINDING PROTEIN KBP"/>
    <property type="match status" value="1"/>
</dbReference>
<accession>A0A1H3Z4N1</accession>
<dbReference type="Pfam" id="PF01476">
    <property type="entry name" value="LysM"/>
    <property type="match status" value="1"/>
</dbReference>
<proteinExistence type="predicted"/>
<dbReference type="OrthoDB" id="9765158at2"/>
<dbReference type="InterPro" id="IPR052196">
    <property type="entry name" value="Bact_Kbp"/>
</dbReference>
<evidence type="ECO:0000313" key="3">
    <source>
        <dbReference type="EMBL" id="SEA18438.1"/>
    </source>
</evidence>
<protein>
    <submittedName>
        <fullName evidence="3">LysM domain-containing protein</fullName>
    </submittedName>
</protein>
<keyword evidence="4" id="KW-1185">Reference proteome</keyword>
<evidence type="ECO:0000313" key="4">
    <source>
        <dbReference type="Proteomes" id="UP000198658"/>
    </source>
</evidence>
<evidence type="ECO:0000259" key="2">
    <source>
        <dbReference type="PROSITE" id="PS51782"/>
    </source>
</evidence>
<dbReference type="SMART" id="SM00257">
    <property type="entry name" value="LysM"/>
    <property type="match status" value="1"/>
</dbReference>
<dbReference type="RefSeq" id="WP_091388103.1">
    <property type="nucleotide sequence ID" value="NZ_FNQO01000002.1"/>
</dbReference>
<name>A0A1H3Z4N1_9GAMM</name>
<sequence length="356" mass="39558">MKKIILAAAAMLVVTFGIQAQDQVRLNPNHPDVYVVQKGDTLWDISGRFLTQPWFWPEIWQVNPQIENPHLIYPGDRLRLVYVDGQPQLQLERGPRAYRLTPAADGTSLSPQVRREAVGEAIPAIPLDAINAFLSRTRIVAPDAFRGTPYVVSGADQRILMGAGEKIYARGDFRVPLASYGIYRPGPVYVDPVTGETLGQQALDIATVDLLQLDPDRREDFSVATLGVARTSREIRLEDRLLPVEERSIAALFQPGAPPMPVDGVILGVEEGVTQIGKYDVVIVNRGEREGLQPGHVLAIYKRGAIVRDRIERDSVKLPDERAGVMMVFRTFEKMSLALVLEADRPLEVMDLARNP</sequence>